<dbReference type="InterPro" id="IPR008984">
    <property type="entry name" value="SMAD_FHA_dom_sf"/>
</dbReference>
<protein>
    <submittedName>
        <fullName evidence="2">FHA domain-containing protein</fullName>
    </submittedName>
</protein>
<feature type="domain" description="FHA" evidence="1">
    <location>
        <begin position="243"/>
        <end position="293"/>
    </location>
</feature>
<dbReference type="SMART" id="SM00240">
    <property type="entry name" value="FHA"/>
    <property type="match status" value="1"/>
</dbReference>
<dbReference type="CDD" id="cd00060">
    <property type="entry name" value="FHA"/>
    <property type="match status" value="1"/>
</dbReference>
<dbReference type="Pfam" id="PF00498">
    <property type="entry name" value="FHA"/>
    <property type="match status" value="1"/>
</dbReference>
<evidence type="ECO:0000313" key="3">
    <source>
        <dbReference type="Proteomes" id="UP000182584"/>
    </source>
</evidence>
<dbReference type="RefSeq" id="WP_074753662.1">
    <property type="nucleotide sequence ID" value="NZ_FOGJ01000001.1"/>
</dbReference>
<dbReference type="InterPro" id="IPR045962">
    <property type="entry name" value="DUF6382"/>
</dbReference>
<dbReference type="Gene3D" id="2.60.200.20">
    <property type="match status" value="1"/>
</dbReference>
<sequence length="320" mass="36618">MIIQKSFSHISYTLEDDEYSKLALKMISGAAAPNIIKPVTTRNNGRKRFMYSVRDLTQISLLSSEMDEKHAINVLSSYMDVLNRIEAQTFLKKDFLELDTDRVFVDVKTGDVKFIIVPVMTHDNSGGHRSFLKKNYDFISAVLDKLQLYEDSRLCFMHDKCLCISGMKDDNPGILCELEELYTYLISEFDIEADADIKQEYKRNIKSSQDELKEKDNKAISEIELHYDGDYGTFTFYITKNSFTIGKAPDNDGALSMNPVVSRYHLVIEIDGDKAYVTDLNSSNHTFIDRMIIPANQKVLLEDQSVLRIADMDFEVKISA</sequence>
<dbReference type="SUPFAM" id="SSF49879">
    <property type="entry name" value="SMAD/FHA domain"/>
    <property type="match status" value="1"/>
</dbReference>
<dbReference type="InterPro" id="IPR000253">
    <property type="entry name" value="FHA_dom"/>
</dbReference>
<gene>
    <name evidence="2" type="ORF">SAMN04487884_10139</name>
</gene>
<dbReference type="PROSITE" id="PS50006">
    <property type="entry name" value="FHA_DOMAIN"/>
    <property type="match status" value="1"/>
</dbReference>
<evidence type="ECO:0000259" key="1">
    <source>
        <dbReference type="PROSITE" id="PS50006"/>
    </source>
</evidence>
<reference evidence="2 3" key="1">
    <citation type="submission" date="2016-10" db="EMBL/GenBank/DDBJ databases">
        <authorList>
            <person name="de Groot N.N."/>
        </authorList>
    </citation>
    <scope>NUCLEOTIDE SEQUENCE [LARGE SCALE GENOMIC DNA]</scope>
    <source>
        <strain evidence="2 3">AR40</strain>
    </source>
</reference>
<proteinExistence type="predicted"/>
<evidence type="ECO:0000313" key="2">
    <source>
        <dbReference type="EMBL" id="SEQ97889.1"/>
    </source>
</evidence>
<dbReference type="Proteomes" id="UP000182584">
    <property type="component" value="Unassembled WGS sequence"/>
</dbReference>
<dbReference type="OrthoDB" id="9783862at2"/>
<dbReference type="eggNOG" id="COG1716">
    <property type="taxonomic scope" value="Bacteria"/>
</dbReference>
<organism evidence="2 3">
    <name type="scientific">Butyrivibrio fibrisolvens</name>
    <dbReference type="NCBI Taxonomy" id="831"/>
    <lineage>
        <taxon>Bacteria</taxon>
        <taxon>Bacillati</taxon>
        <taxon>Bacillota</taxon>
        <taxon>Clostridia</taxon>
        <taxon>Lachnospirales</taxon>
        <taxon>Lachnospiraceae</taxon>
        <taxon>Butyrivibrio</taxon>
    </lineage>
</organism>
<name>A0A1H9KFR3_BUTFI</name>
<dbReference type="AlphaFoldDB" id="A0A1H9KFR3"/>
<accession>A0A1H9KFR3</accession>
<dbReference type="EMBL" id="FOGJ01000001">
    <property type="protein sequence ID" value="SEQ97889.1"/>
    <property type="molecule type" value="Genomic_DNA"/>
</dbReference>
<dbReference type="Pfam" id="PF19909">
    <property type="entry name" value="DUF6382"/>
    <property type="match status" value="1"/>
</dbReference>